<dbReference type="InterPro" id="IPR001087">
    <property type="entry name" value="GDSL"/>
</dbReference>
<dbReference type="PANTHER" id="PTHR45642:SF147">
    <property type="entry name" value="GDSL ESTERASE_LIPASE EXL3"/>
    <property type="match status" value="1"/>
</dbReference>
<dbReference type="Gene3D" id="3.40.50.1110">
    <property type="entry name" value="SGNH hydrolase"/>
    <property type="match status" value="1"/>
</dbReference>
<name>A0ABM3GZN4_9MYRT</name>
<keyword evidence="2" id="KW-1185">Reference proteome</keyword>
<dbReference type="InterPro" id="IPR050592">
    <property type="entry name" value="GDSL_lipolytic_enzyme"/>
</dbReference>
<reference evidence="3" key="2">
    <citation type="submission" date="2025-08" db="UniProtKB">
        <authorList>
            <consortium name="RefSeq"/>
        </authorList>
    </citation>
    <scope>IDENTIFICATION</scope>
    <source>
        <tissue evidence="3">Leaf</tissue>
    </source>
</reference>
<protein>
    <submittedName>
        <fullName evidence="3">GDSL esterase/lipase At5g42170-like</fullName>
    </submittedName>
</protein>
<organism evidence="2 3">
    <name type="scientific">Rhodamnia argentea</name>
    <dbReference type="NCBI Taxonomy" id="178133"/>
    <lineage>
        <taxon>Eukaryota</taxon>
        <taxon>Viridiplantae</taxon>
        <taxon>Streptophyta</taxon>
        <taxon>Embryophyta</taxon>
        <taxon>Tracheophyta</taxon>
        <taxon>Spermatophyta</taxon>
        <taxon>Magnoliopsida</taxon>
        <taxon>eudicotyledons</taxon>
        <taxon>Gunneridae</taxon>
        <taxon>Pentapetalae</taxon>
        <taxon>rosids</taxon>
        <taxon>malvids</taxon>
        <taxon>Myrtales</taxon>
        <taxon>Myrtaceae</taxon>
        <taxon>Myrtoideae</taxon>
        <taxon>Myrteae</taxon>
        <taxon>Australasian group</taxon>
        <taxon>Rhodamnia</taxon>
    </lineage>
</organism>
<accession>A0ABM3GZN4</accession>
<evidence type="ECO:0000256" key="1">
    <source>
        <dbReference type="ARBA" id="ARBA00008668"/>
    </source>
</evidence>
<dbReference type="GeneID" id="125313765"/>
<dbReference type="SUPFAM" id="SSF52266">
    <property type="entry name" value="SGNH hydrolase"/>
    <property type="match status" value="1"/>
</dbReference>
<gene>
    <name evidence="3" type="primary">LOC125313765</name>
</gene>
<sequence>MSEQLLLFDEYKRKLKSFVGEERAAYIVANGLYIVCAGSNDIANTYFHTPTRRLEYSVSSYTEYLVRLASSFWQELQAKGARKIGVFAVPPIGCLPAQRTLAGGIKRTCADDYNQMVQLLNSKLSSELRRLNGAFPHARMTIFNTYDCLLDIIKNPRRYGLEISDRGCCGSGLIETGVLCNRWDLFTCSNVSGYVFWDSYHPTENVYKIVVQKLLAKLLVDLYT</sequence>
<evidence type="ECO:0000313" key="3">
    <source>
        <dbReference type="RefSeq" id="XP_048129817.1"/>
    </source>
</evidence>
<comment type="similarity">
    <text evidence="1">Belongs to the 'GDSL' lipolytic enzyme family.</text>
</comment>
<dbReference type="Pfam" id="PF00657">
    <property type="entry name" value="Lipase_GDSL"/>
    <property type="match status" value="1"/>
</dbReference>
<dbReference type="PANTHER" id="PTHR45642">
    <property type="entry name" value="GDSL ESTERASE/LIPASE EXL3"/>
    <property type="match status" value="1"/>
</dbReference>
<dbReference type="RefSeq" id="XP_048129817.1">
    <property type="nucleotide sequence ID" value="XM_048273860.1"/>
</dbReference>
<dbReference type="Proteomes" id="UP000827889">
    <property type="component" value="Chromosome 2"/>
</dbReference>
<evidence type="ECO:0000313" key="2">
    <source>
        <dbReference type="Proteomes" id="UP000827889"/>
    </source>
</evidence>
<dbReference type="InterPro" id="IPR036514">
    <property type="entry name" value="SGNH_hydro_sf"/>
</dbReference>
<reference evidence="2" key="1">
    <citation type="submission" date="2025-05" db="UniProtKB">
        <authorList>
            <consortium name="RefSeq"/>
        </authorList>
    </citation>
    <scope>NUCLEOTIDE SEQUENCE [LARGE SCALE GENOMIC DNA]</scope>
</reference>
<proteinExistence type="inferred from homology"/>